<dbReference type="Gene3D" id="3.40.50.620">
    <property type="entry name" value="HUPs"/>
    <property type="match status" value="1"/>
</dbReference>
<evidence type="ECO:0000256" key="1">
    <source>
        <dbReference type="SAM" id="MobiDB-lite"/>
    </source>
</evidence>
<name>A0A1R1PRZ0_ZANCU</name>
<feature type="compositionally biased region" description="Basic and acidic residues" evidence="1">
    <location>
        <begin position="19"/>
        <end position="30"/>
    </location>
</feature>
<dbReference type="EMBL" id="LSSK01000317">
    <property type="protein sequence ID" value="OMH83750.1"/>
    <property type="molecule type" value="Genomic_DNA"/>
</dbReference>
<comment type="caution">
    <text evidence="3">The sequence shown here is derived from an EMBL/GenBank/DDBJ whole genome shotgun (WGS) entry which is preliminary data.</text>
</comment>
<dbReference type="InterPro" id="IPR006015">
    <property type="entry name" value="Universal_stress_UspA"/>
</dbReference>
<dbReference type="InterPro" id="IPR006016">
    <property type="entry name" value="UspA"/>
</dbReference>
<evidence type="ECO:0000313" key="3">
    <source>
        <dbReference type="EMBL" id="OMH83750.1"/>
    </source>
</evidence>
<dbReference type="Pfam" id="PF00582">
    <property type="entry name" value="Usp"/>
    <property type="match status" value="1"/>
</dbReference>
<protein>
    <submittedName>
        <fullName evidence="3">Universal stress protein A-like protein</fullName>
    </submittedName>
</protein>
<keyword evidence="4" id="KW-1185">Reference proteome</keyword>
<dbReference type="PANTHER" id="PTHR31964:SF113">
    <property type="entry name" value="USPA DOMAIN-CONTAINING PROTEIN"/>
    <property type="match status" value="1"/>
</dbReference>
<dbReference type="OrthoDB" id="843225at2759"/>
<dbReference type="CDD" id="cd23659">
    <property type="entry name" value="USP_At3g01520-like"/>
    <property type="match status" value="1"/>
</dbReference>
<evidence type="ECO:0000313" key="4">
    <source>
        <dbReference type="Proteomes" id="UP000188320"/>
    </source>
</evidence>
<proteinExistence type="predicted"/>
<dbReference type="SUPFAM" id="SSF52402">
    <property type="entry name" value="Adenine nucleotide alpha hydrolases-like"/>
    <property type="match status" value="1"/>
</dbReference>
<organism evidence="3 4">
    <name type="scientific">Zancudomyces culisetae</name>
    <name type="common">Gut fungus</name>
    <name type="synonym">Smittium culisetae</name>
    <dbReference type="NCBI Taxonomy" id="1213189"/>
    <lineage>
        <taxon>Eukaryota</taxon>
        <taxon>Fungi</taxon>
        <taxon>Fungi incertae sedis</taxon>
        <taxon>Zoopagomycota</taxon>
        <taxon>Kickxellomycotina</taxon>
        <taxon>Harpellomycetes</taxon>
        <taxon>Harpellales</taxon>
        <taxon>Legeriomycetaceae</taxon>
        <taxon>Zancudomyces</taxon>
    </lineage>
</organism>
<dbReference type="AlphaFoldDB" id="A0A1R1PRZ0"/>
<sequence>MSANAETPADKTTTIVSSDKFDSKEEEHRSVKNFKLQSDAEGLEAPHPPSRIVLIAVGESEETQKVLDWSLQNIVRKDSDLVVLAHVRKSRAVVGMAGFGAVVTSDEGIEDSFRRDSHSLLKSYGNRIKDDGYNVKAVSIVGEPGPELCGKVEEIGADLLVLGTRDLSGLKRVFLGSVSEYCCRHAACPVTIVRSSHLQ</sequence>
<dbReference type="PRINTS" id="PR01438">
    <property type="entry name" value="UNVRSLSTRESS"/>
</dbReference>
<dbReference type="Proteomes" id="UP000188320">
    <property type="component" value="Unassembled WGS sequence"/>
</dbReference>
<reference evidence="4" key="1">
    <citation type="submission" date="2017-01" db="EMBL/GenBank/DDBJ databases">
        <authorList>
            <person name="Wang Y."/>
            <person name="White M."/>
            <person name="Kvist S."/>
            <person name="Moncalvo J.-M."/>
        </authorList>
    </citation>
    <scope>NUCLEOTIDE SEQUENCE [LARGE SCALE GENOMIC DNA]</scope>
    <source>
        <strain evidence="4">COL-18-3</strain>
    </source>
</reference>
<dbReference type="InterPro" id="IPR014729">
    <property type="entry name" value="Rossmann-like_a/b/a_fold"/>
</dbReference>
<accession>A0A1R1PRZ0</accession>
<feature type="region of interest" description="Disordered" evidence="1">
    <location>
        <begin position="1"/>
        <end position="45"/>
    </location>
</feature>
<feature type="domain" description="UspA" evidence="2">
    <location>
        <begin position="51"/>
        <end position="194"/>
    </location>
</feature>
<evidence type="ECO:0000259" key="2">
    <source>
        <dbReference type="Pfam" id="PF00582"/>
    </source>
</evidence>
<feature type="compositionally biased region" description="Polar residues" evidence="1">
    <location>
        <begin position="1"/>
        <end position="17"/>
    </location>
</feature>
<dbReference type="PANTHER" id="PTHR31964">
    <property type="entry name" value="ADENINE NUCLEOTIDE ALPHA HYDROLASES-LIKE SUPERFAMILY PROTEIN"/>
    <property type="match status" value="1"/>
</dbReference>
<gene>
    <name evidence="3" type="ORF">AX774_g2734</name>
</gene>